<keyword evidence="2" id="KW-1185">Reference proteome</keyword>
<gene>
    <name evidence="1" type="ORF">OFUS_LOCUS8320</name>
</gene>
<dbReference type="Proteomes" id="UP000749559">
    <property type="component" value="Unassembled WGS sequence"/>
</dbReference>
<organism evidence="1 2">
    <name type="scientific">Owenia fusiformis</name>
    <name type="common">Polychaete worm</name>
    <dbReference type="NCBI Taxonomy" id="6347"/>
    <lineage>
        <taxon>Eukaryota</taxon>
        <taxon>Metazoa</taxon>
        <taxon>Spiralia</taxon>
        <taxon>Lophotrochozoa</taxon>
        <taxon>Annelida</taxon>
        <taxon>Polychaeta</taxon>
        <taxon>Sedentaria</taxon>
        <taxon>Canalipalpata</taxon>
        <taxon>Sabellida</taxon>
        <taxon>Oweniida</taxon>
        <taxon>Oweniidae</taxon>
        <taxon>Owenia</taxon>
    </lineage>
</organism>
<comment type="caution">
    <text evidence="1">The sequence shown here is derived from an EMBL/GenBank/DDBJ whole genome shotgun (WGS) entry which is preliminary data.</text>
</comment>
<proteinExistence type="predicted"/>
<evidence type="ECO:0000313" key="2">
    <source>
        <dbReference type="Proteomes" id="UP000749559"/>
    </source>
</evidence>
<protein>
    <submittedName>
        <fullName evidence="1">Uncharacterized protein</fullName>
    </submittedName>
</protein>
<sequence length="147" mass="16463">MMRFIIALAVLTSMATCLPIEESGGKPAELPASGAINTTDENEENQNVELDKEVVLPYVSKTLNTAMTLAERAARVNSNTKSQIQRVCYYYQGAWQLTEGQSLHFLDRHRVKCDPGQYLVDWRLGGERQGGGSGSRHMRMLWHCCTI</sequence>
<name>A0A8J1UXT3_OWEFU</name>
<accession>A0A8J1UXT3</accession>
<evidence type="ECO:0000313" key="1">
    <source>
        <dbReference type="EMBL" id="CAH1781801.1"/>
    </source>
</evidence>
<dbReference type="EMBL" id="CAIIXF020000004">
    <property type="protein sequence ID" value="CAH1781801.1"/>
    <property type="molecule type" value="Genomic_DNA"/>
</dbReference>
<dbReference type="AlphaFoldDB" id="A0A8J1UXT3"/>
<reference evidence="1" key="1">
    <citation type="submission" date="2022-03" db="EMBL/GenBank/DDBJ databases">
        <authorList>
            <person name="Martin C."/>
        </authorList>
    </citation>
    <scope>NUCLEOTIDE SEQUENCE</scope>
</reference>